<dbReference type="GeneID" id="79396582"/>
<name>A0AAE9XZW1_RHOPA</name>
<dbReference type="AlphaFoldDB" id="A0AAE9XZW1"/>
<dbReference type="EMBL" id="CP116810">
    <property type="protein sequence ID" value="WCL91830.1"/>
    <property type="molecule type" value="Genomic_DNA"/>
</dbReference>
<dbReference type="KEGG" id="rpa:TX73_008685"/>
<protein>
    <submittedName>
        <fullName evidence="1">Uncharacterized protein</fullName>
    </submittedName>
</protein>
<evidence type="ECO:0000313" key="1">
    <source>
        <dbReference type="EMBL" id="WCL91830.1"/>
    </source>
</evidence>
<gene>
    <name evidence="1" type="ORF">TX73_008685</name>
</gene>
<sequence length="44" mass="4538">MKSLGIIFLLALAVFAYGLYSDIALTRCARGTITAALGLCSGSD</sequence>
<dbReference type="Proteomes" id="UP000001426">
    <property type="component" value="Chromosome"/>
</dbReference>
<dbReference type="RefSeq" id="WP_012495256.1">
    <property type="nucleotide sequence ID" value="NZ_CP116810.1"/>
</dbReference>
<accession>A0AAE9XZW1</accession>
<organism evidence="1 2">
    <name type="scientific">Rhodopseudomonas palustris (strain ATCC BAA-98 / CGA009)</name>
    <dbReference type="NCBI Taxonomy" id="258594"/>
    <lineage>
        <taxon>Bacteria</taxon>
        <taxon>Pseudomonadati</taxon>
        <taxon>Pseudomonadota</taxon>
        <taxon>Alphaproteobacteria</taxon>
        <taxon>Hyphomicrobiales</taxon>
        <taxon>Nitrobacteraceae</taxon>
        <taxon>Rhodopseudomonas</taxon>
    </lineage>
</organism>
<evidence type="ECO:0000313" key="2">
    <source>
        <dbReference type="Proteomes" id="UP000001426"/>
    </source>
</evidence>
<keyword evidence="2" id="KW-1185">Reference proteome</keyword>
<proteinExistence type="predicted"/>
<reference evidence="1 2" key="1">
    <citation type="journal article" date="2004" name="Nat. Biotechnol.">
        <title>Complete genome sequence of the metabolically versatile photosynthetic bacterium Rhodopseudomonas palustris.</title>
        <authorList>
            <person name="Larimer F.W."/>
            <person name="Chain P."/>
            <person name="Hauser L."/>
            <person name="Lamerdin J."/>
            <person name="Malfatti S."/>
            <person name="Do L."/>
            <person name="Land M.L."/>
            <person name="Pelletier D.A."/>
            <person name="Beatty J.T."/>
            <person name="Lang A.S."/>
            <person name="Tabita F.R."/>
            <person name="Gibson J.L."/>
            <person name="Hanson T.E."/>
            <person name="Bobst C."/>
            <person name="Torres J.L."/>
            <person name="Peres C."/>
            <person name="Harrison F.H."/>
            <person name="Gibson J."/>
            <person name="Harwood C.S."/>
        </authorList>
    </citation>
    <scope>NUCLEOTIDE SEQUENCE [LARGE SCALE GENOMIC DNA]</scope>
    <source>
        <strain evidence="2">ATCC BAA-98 / CGA009</strain>
    </source>
</reference>